<reference evidence="2 3" key="1">
    <citation type="journal article" date="2018" name="G3 (Bethesda)">
        <title>A High-Quality Reference Genome for the Invasive Mosquitofish Gambusia affinis Using a Chicago Library.</title>
        <authorList>
            <person name="Hoffberg S.L."/>
            <person name="Troendle N.J."/>
            <person name="Glenn T.C."/>
            <person name="Mahmud O."/>
            <person name="Louha S."/>
            <person name="Chalopin D."/>
            <person name="Bennetzen J.L."/>
            <person name="Mauricio R."/>
        </authorList>
    </citation>
    <scope>NUCLEOTIDE SEQUENCE [LARGE SCALE GENOMIC DNA]</scope>
    <source>
        <strain evidence="2">NE01/NJP1002.9</strain>
        <tissue evidence="2">Muscle</tissue>
    </source>
</reference>
<dbReference type="PANTHER" id="PTHR14928:SF6">
    <property type="entry name" value="ZINC FINGER CCCH DOMAIN-CONTAINING PROTEIN 7B"/>
    <property type="match status" value="1"/>
</dbReference>
<dbReference type="Gene3D" id="1.25.40.10">
    <property type="entry name" value="Tetratricopeptide repeat domain"/>
    <property type="match status" value="1"/>
</dbReference>
<feature type="region of interest" description="Disordered" evidence="1">
    <location>
        <begin position="417"/>
        <end position="436"/>
    </location>
</feature>
<sequence length="620" mass="66925">MGPAAGPDFLTRLVCNLLEEGNAFFRDQQWEEAVRQFTEALNISTYAEGEGIQIPQALLESLYVNRAAAYHSMGKYHEGVEDSDGALGVCDGSRRALYRKALCLKELGKHKEAYDCTTVCLLSNPQDKQVIELSQELAAQLGMKIRKPYVSSKTPANNVIRNGVNPPSVDAAVNFCSVPKHAIPATPPGSSRPAVAHQVKAVEDLEVMDDDLDRLLDSFPTGQVPSEALSFSDPGHAATSTPFLPDPTPQLPPAFFSSSISQLNSLDSFTNGDHSTTAGALDILDDLYTAGNGCGADASTLDNLDGLDTLDILDDILDWTPNAAAPAKEPKTELGEGRKTLDEEDTAASVADIKPQNGHDPKAAANATKQLDSLDALDSFPAVERVGPALPKVSVGGTSLDSLSDFSSNGFSESVRPAASVTKSPNKLNKVKDTHNGTVSNPLSSTHDFLPACALCFPRGGKSVYSFVHKPDLVHNCKRDILLCRQKAGSSSEWTRVRPLPARTSFYGPFVLCRELLKSGDAGVCIYGEKCTFAYNQLEIDVWTEERKGRLDRFSLLGASAVQLDPVSSIIGLIQEHKGMFIFLCQECYDSKPRIISKRSCVSQTICSNLDARHNFDANK</sequence>
<organism evidence="2 3">
    <name type="scientific">Gambusia affinis</name>
    <name type="common">Western mosquitofish</name>
    <name type="synonym">Heterandria affinis</name>
    <dbReference type="NCBI Taxonomy" id="33528"/>
    <lineage>
        <taxon>Eukaryota</taxon>
        <taxon>Metazoa</taxon>
        <taxon>Chordata</taxon>
        <taxon>Craniata</taxon>
        <taxon>Vertebrata</taxon>
        <taxon>Euteleostomi</taxon>
        <taxon>Actinopterygii</taxon>
        <taxon>Neopterygii</taxon>
        <taxon>Teleostei</taxon>
        <taxon>Neoteleostei</taxon>
        <taxon>Acanthomorphata</taxon>
        <taxon>Ovalentaria</taxon>
        <taxon>Atherinomorphae</taxon>
        <taxon>Cyprinodontiformes</taxon>
        <taxon>Poeciliidae</taxon>
        <taxon>Poeciliinae</taxon>
        <taxon>Gambusia</taxon>
    </lineage>
</organism>
<protein>
    <submittedName>
        <fullName evidence="2">Uncharacterized protein</fullName>
    </submittedName>
</protein>
<feature type="region of interest" description="Disordered" evidence="1">
    <location>
        <begin position="225"/>
        <end position="252"/>
    </location>
</feature>
<dbReference type="InterPro" id="IPR039691">
    <property type="entry name" value="ZC3H7A/B"/>
</dbReference>
<comment type="caution">
    <text evidence="2">The sequence shown here is derived from an EMBL/GenBank/DDBJ whole genome shotgun (WGS) entry which is preliminary data.</text>
</comment>
<evidence type="ECO:0000313" key="3">
    <source>
        <dbReference type="Proteomes" id="UP000250572"/>
    </source>
</evidence>
<proteinExistence type="predicted"/>
<dbReference type="InterPro" id="IPR011990">
    <property type="entry name" value="TPR-like_helical_dom_sf"/>
</dbReference>
<dbReference type="PANTHER" id="PTHR14928">
    <property type="entry name" value="MICRO-RNA BINDING ZINC FINGER CCCH DOMAIN-CONTAINING PROTEIN 7"/>
    <property type="match status" value="1"/>
</dbReference>
<evidence type="ECO:0000256" key="1">
    <source>
        <dbReference type="SAM" id="MobiDB-lite"/>
    </source>
</evidence>
<keyword evidence="3" id="KW-1185">Reference proteome</keyword>
<dbReference type="Proteomes" id="UP000250572">
    <property type="component" value="Unassembled WGS sequence"/>
</dbReference>
<dbReference type="EMBL" id="NHOQ01000074">
    <property type="protein sequence ID" value="PWA33178.1"/>
    <property type="molecule type" value="Genomic_DNA"/>
</dbReference>
<feature type="region of interest" description="Disordered" evidence="1">
    <location>
        <begin position="323"/>
        <end position="365"/>
    </location>
</feature>
<dbReference type="GO" id="GO:0035196">
    <property type="term" value="P:miRNA processing"/>
    <property type="evidence" value="ECO:0007669"/>
    <property type="project" value="TreeGrafter"/>
</dbReference>
<feature type="compositionally biased region" description="Basic and acidic residues" evidence="1">
    <location>
        <begin position="328"/>
        <end position="341"/>
    </location>
</feature>
<evidence type="ECO:0000313" key="2">
    <source>
        <dbReference type="EMBL" id="PWA33178.1"/>
    </source>
</evidence>
<gene>
    <name evidence="2" type="ORF">CCH79_00013706</name>
</gene>
<dbReference type="GO" id="GO:0035198">
    <property type="term" value="F:miRNA binding"/>
    <property type="evidence" value="ECO:0007669"/>
    <property type="project" value="InterPro"/>
</dbReference>
<dbReference type="SUPFAM" id="SSF48452">
    <property type="entry name" value="TPR-like"/>
    <property type="match status" value="1"/>
</dbReference>
<name>A0A315WBK1_GAMAF</name>
<dbReference type="AlphaFoldDB" id="A0A315WBK1"/>
<accession>A0A315WBK1</accession>